<dbReference type="SUPFAM" id="SSF46966">
    <property type="entry name" value="Spectrin repeat"/>
    <property type="match status" value="2"/>
</dbReference>
<feature type="domain" description="Ig-like" evidence="8">
    <location>
        <begin position="3456"/>
        <end position="3548"/>
    </location>
</feature>
<dbReference type="InterPro" id="IPR003599">
    <property type="entry name" value="Ig_sub"/>
</dbReference>
<feature type="domain" description="Ig-like" evidence="8">
    <location>
        <begin position="1319"/>
        <end position="1408"/>
    </location>
</feature>
<accession>A0AAV2TG66</accession>
<dbReference type="InterPro" id="IPR003598">
    <property type="entry name" value="Ig_sub2"/>
</dbReference>
<keyword evidence="6" id="KW-0393">Immunoglobulin domain</keyword>
<dbReference type="InterPro" id="IPR007110">
    <property type="entry name" value="Ig-like_dom"/>
</dbReference>
<reference evidence="9" key="1">
    <citation type="submission" date="2024-06" db="EMBL/GenBank/DDBJ databases">
        <authorList>
            <person name="Liu X."/>
            <person name="Lenzi L."/>
            <person name="Haldenby T S."/>
            <person name="Uol C."/>
        </authorList>
    </citation>
    <scope>NUCLEOTIDE SEQUENCE</scope>
</reference>
<dbReference type="GO" id="GO:0060298">
    <property type="term" value="P:positive regulation of sarcomere organization"/>
    <property type="evidence" value="ECO:0007669"/>
    <property type="project" value="UniProtKB-ARBA"/>
</dbReference>
<evidence type="ECO:0000256" key="6">
    <source>
        <dbReference type="ARBA" id="ARBA00023319"/>
    </source>
</evidence>
<feature type="domain" description="Ig-like" evidence="8">
    <location>
        <begin position="2628"/>
        <end position="2716"/>
    </location>
</feature>
<dbReference type="InterPro" id="IPR013783">
    <property type="entry name" value="Ig-like_fold"/>
</dbReference>
<dbReference type="CDD" id="cd00176">
    <property type="entry name" value="SPEC"/>
    <property type="match status" value="1"/>
</dbReference>
<feature type="domain" description="Ig-like" evidence="8">
    <location>
        <begin position="3223"/>
        <end position="3328"/>
    </location>
</feature>
<dbReference type="InterPro" id="IPR013098">
    <property type="entry name" value="Ig_I-set"/>
</dbReference>
<evidence type="ECO:0000256" key="3">
    <source>
        <dbReference type="ARBA" id="ARBA00022490"/>
    </source>
</evidence>
<organism evidence="9 10">
    <name type="scientific">Calicophoron daubneyi</name>
    <name type="common">Rumen fluke</name>
    <name type="synonym">Paramphistomum daubneyi</name>
    <dbReference type="NCBI Taxonomy" id="300641"/>
    <lineage>
        <taxon>Eukaryota</taxon>
        <taxon>Metazoa</taxon>
        <taxon>Spiralia</taxon>
        <taxon>Lophotrochozoa</taxon>
        <taxon>Platyhelminthes</taxon>
        <taxon>Trematoda</taxon>
        <taxon>Digenea</taxon>
        <taxon>Plagiorchiida</taxon>
        <taxon>Pronocephalata</taxon>
        <taxon>Paramphistomoidea</taxon>
        <taxon>Paramphistomidae</taxon>
        <taxon>Calicophoron</taxon>
    </lineage>
</organism>
<dbReference type="GO" id="GO:0045989">
    <property type="term" value="P:positive regulation of striated muscle contraction"/>
    <property type="evidence" value="ECO:0007669"/>
    <property type="project" value="UniProtKB-ARBA"/>
</dbReference>
<protein>
    <recommendedName>
        <fullName evidence="8">Ig-like domain-containing protein</fullName>
    </recommendedName>
</protein>
<dbReference type="Gene3D" id="1.20.58.60">
    <property type="match status" value="3"/>
</dbReference>
<feature type="domain" description="Ig-like" evidence="8">
    <location>
        <begin position="2724"/>
        <end position="2808"/>
    </location>
</feature>
<feature type="domain" description="Ig-like" evidence="8">
    <location>
        <begin position="2856"/>
        <end position="2962"/>
    </location>
</feature>
<dbReference type="PROSITE" id="PS50835">
    <property type="entry name" value="IG_LIKE"/>
    <property type="match status" value="20"/>
</dbReference>
<dbReference type="InterPro" id="IPR018159">
    <property type="entry name" value="Spectrin/alpha-actinin"/>
</dbReference>
<dbReference type="FunFam" id="2.60.40.10:FF:000032">
    <property type="entry name" value="palladin isoform X1"/>
    <property type="match status" value="4"/>
</dbReference>
<feature type="domain" description="Ig-like" evidence="8">
    <location>
        <begin position="1415"/>
        <end position="1507"/>
    </location>
</feature>
<feature type="domain" description="Ig-like" evidence="8">
    <location>
        <begin position="3761"/>
        <end position="3851"/>
    </location>
</feature>
<feature type="coiled-coil region" evidence="7">
    <location>
        <begin position="935"/>
        <end position="985"/>
    </location>
</feature>
<dbReference type="Pfam" id="PF07679">
    <property type="entry name" value="I-set"/>
    <property type="match status" value="20"/>
</dbReference>
<feature type="domain" description="Ig-like" evidence="8">
    <location>
        <begin position="3557"/>
        <end position="3650"/>
    </location>
</feature>
<proteinExistence type="inferred from homology"/>
<evidence type="ECO:0000256" key="7">
    <source>
        <dbReference type="SAM" id="Coils"/>
    </source>
</evidence>
<dbReference type="FunFam" id="2.60.40.10:FF:000425">
    <property type="entry name" value="Myosin light chain kinase"/>
    <property type="match status" value="3"/>
</dbReference>
<dbReference type="SMART" id="SM00408">
    <property type="entry name" value="IGc2"/>
    <property type="match status" value="19"/>
</dbReference>
<comment type="similarity">
    <text evidence="2">Belongs to the protein kinase superfamily. CAMK Ser/Thr protein kinase family.</text>
</comment>
<feature type="domain" description="Ig-like" evidence="8">
    <location>
        <begin position="1843"/>
        <end position="1936"/>
    </location>
</feature>
<dbReference type="PANTHER" id="PTHR47633">
    <property type="entry name" value="IMMUNOGLOBULIN"/>
    <property type="match status" value="1"/>
</dbReference>
<feature type="domain" description="Ig-like" evidence="8">
    <location>
        <begin position="3979"/>
        <end position="4047"/>
    </location>
</feature>
<gene>
    <name evidence="9" type="ORF">CDAUBV1_LOCUS10175</name>
</gene>
<dbReference type="GO" id="GO:0031672">
    <property type="term" value="C:A band"/>
    <property type="evidence" value="ECO:0007669"/>
    <property type="project" value="UniProtKB-ARBA"/>
</dbReference>
<keyword evidence="3" id="KW-0963">Cytoplasm</keyword>
<comment type="caution">
    <text evidence="9">The sequence shown here is derived from an EMBL/GenBank/DDBJ whole genome shotgun (WGS) entry which is preliminary data.</text>
</comment>
<dbReference type="SUPFAM" id="SSF48726">
    <property type="entry name" value="Immunoglobulin"/>
    <property type="match status" value="21"/>
</dbReference>
<name>A0AAV2TG66_CALDB</name>
<feature type="domain" description="Ig-like" evidence="8">
    <location>
        <begin position="3661"/>
        <end position="3750"/>
    </location>
</feature>
<comment type="subcellular location">
    <subcellularLocation>
        <location evidence="1">Cytoplasm</location>
    </subcellularLocation>
</comment>
<dbReference type="Gene3D" id="2.60.40.10">
    <property type="entry name" value="Immunoglobulins"/>
    <property type="match status" value="22"/>
</dbReference>
<dbReference type="CDD" id="cd00096">
    <property type="entry name" value="Ig"/>
    <property type="match status" value="1"/>
</dbReference>
<feature type="domain" description="Ig-like" evidence="8">
    <location>
        <begin position="3866"/>
        <end position="3968"/>
    </location>
</feature>
<dbReference type="GO" id="GO:0004672">
    <property type="term" value="F:protein kinase activity"/>
    <property type="evidence" value="ECO:0007669"/>
    <property type="project" value="TreeGrafter"/>
</dbReference>
<evidence type="ECO:0000313" key="9">
    <source>
        <dbReference type="EMBL" id="CAL5136089.1"/>
    </source>
</evidence>
<feature type="domain" description="Ig-like" evidence="8">
    <location>
        <begin position="4095"/>
        <end position="4200"/>
    </location>
</feature>
<feature type="domain" description="Ig-like" evidence="8">
    <location>
        <begin position="1728"/>
        <end position="1817"/>
    </location>
</feature>
<dbReference type="InterPro" id="IPR036179">
    <property type="entry name" value="Ig-like_dom_sf"/>
</dbReference>
<feature type="domain" description="Ig-like" evidence="8">
    <location>
        <begin position="1626"/>
        <end position="1716"/>
    </location>
</feature>
<feature type="domain" description="Ig-like" evidence="8">
    <location>
        <begin position="4451"/>
        <end position="4553"/>
    </location>
</feature>
<evidence type="ECO:0000256" key="4">
    <source>
        <dbReference type="ARBA" id="ARBA00022737"/>
    </source>
</evidence>
<dbReference type="Proteomes" id="UP001497525">
    <property type="component" value="Unassembled WGS sequence"/>
</dbReference>
<dbReference type="SMART" id="SM00409">
    <property type="entry name" value="IG"/>
    <property type="match status" value="22"/>
</dbReference>
<dbReference type="EMBL" id="CAXLJL010000290">
    <property type="protein sequence ID" value="CAL5136089.1"/>
    <property type="molecule type" value="Genomic_DNA"/>
</dbReference>
<dbReference type="FunFam" id="2.60.40.10:FF:000345">
    <property type="entry name" value="Muscle M-line assembly protein unc-89"/>
    <property type="match status" value="2"/>
</dbReference>
<evidence type="ECO:0000256" key="1">
    <source>
        <dbReference type="ARBA" id="ARBA00004496"/>
    </source>
</evidence>
<dbReference type="FunFam" id="2.60.40.10:FF:000107">
    <property type="entry name" value="Myosin, light chain kinase a"/>
    <property type="match status" value="3"/>
</dbReference>
<keyword evidence="5" id="KW-1015">Disulfide bond</keyword>
<evidence type="ECO:0000256" key="5">
    <source>
        <dbReference type="ARBA" id="ARBA00023157"/>
    </source>
</evidence>
<evidence type="ECO:0000256" key="2">
    <source>
        <dbReference type="ARBA" id="ARBA00006692"/>
    </source>
</evidence>
<dbReference type="SMART" id="SM00150">
    <property type="entry name" value="SPEC"/>
    <property type="match status" value="3"/>
</dbReference>
<feature type="domain" description="Ig-like" evidence="8">
    <location>
        <begin position="3117"/>
        <end position="3207"/>
    </location>
</feature>
<feature type="coiled-coil region" evidence="7">
    <location>
        <begin position="716"/>
        <end position="743"/>
    </location>
</feature>
<evidence type="ECO:0000313" key="10">
    <source>
        <dbReference type="Proteomes" id="UP001497525"/>
    </source>
</evidence>
<sequence length="4610" mass="515805">MSDRASSTESSDFSDGYPTTTTISTVAVQAGDARIVLAVLRCGNWIRVRIQRMEPDLYDIGANAAEAQALHEVHNHLCEKLAAKQEQISQLLSRADDLVTQQTSESQTQVYAAMAESLNRAWRDLLGVLSQRGHLLELSLEFYTSADDMIAQAENVEHLCNQAGWGHNVQSIRHLIEEHAQLKRTGLLEPTHRMLSAANSLLELLARLSNQSGPSASYSSSTGAGRASVEAREHIASITAKAGAKRRHAEAVWNRRERLLNLRLAVVSMEAELDNIIEWFIKDGEPRLSAAQLGTCLSDCQVSLDTLMTLAEEVRDVQSRHTRLMRNLQQASTTEDWHGLRTKSVFDTLDADQQELEMELRRNFGEYEPMEVDATADVTRTLSEEAWQQTHGTYSELANRMRITEAYIWEFLDRIEQKRRLLNTGLIYYSEINVLLTQIYQLEAEMKEKQGISLPGQEDAFFDRLNDLDMRVPGLQQTLAEIRAGCEETGTKSTLRTQLGLTTMPAVPRSVQSSASISAATDKLREVEDGIARCRSLFTVYQEKSVKAQRRREVEGRVDILRAWLSQRIQKSLVEHANMGTTPELVADFEDFHRRLERELSSREPELDDLRKTVTRLSPSPEKSSLETISITPLQVRLTELQSEWTKCHQTITIRLRLAENYHSLLKRVREDEYQQNIVLERMHQLDGTDPTIVGPEIRPGSLAGLVGIEGPENLRNEVTVAIDRLEEQQARLRDSIDQITQQADRDLSTAEPLHYCQLQIELNTKRLTQLRESWISCERFWDQWKMTREYWAKFTEAANQLDEVMTSSLSRMTRTPLPTTAIECDRAIREHLVERENVDQLSTTVKSRAQQLGNLVGCRPDDLTESGMGWRFVEVPVGIKAGMPGSSTGRRVRSEMSLRLAGLETRWTAWDRAWATHKIHLERRGVQVGRLATIEEVETEVANAERNLQTIFSSVSLKAPLEQVEKADRDLSQLEAAIPVLETRVLSTAAGPKMQLLQGAPEEMDVSELPIDVTSRQEQLDRRVHYLADAASKCRVEVNITLRLLRAMKVAENSLTQITFNLNEVQQKLHTLPLDDREGIEMVRKEMETELIRGQAVADTQIPALEKLAAEHPKPIEAEHHIQPVVSGFRSAISELRRVTEEVRVRSERSIKLTPAPGIPVPEDKMTQQFIAPPALPYRPEAPIITKPLQNVYADEGTSVIMEVEFQSNLPPDANPYDQNQLQATWFKDGVLLQTPDYESRLTPTEAGLRIGETLGEDTGQFTCRISTPYGQAETSGKLTVNVPVSPSSAQRPVEEAAIQPCTQFRERRPVAQPGDAPRFIRELSSQTTKEGDEINLQCQAVGYPVPKLNWYKDGEPIDNNLDYMTTEMAGSGCLKVRRSRVALHEGTYICKATNNLGEASTTCHVTVQPGSPPSIIRPLHTTALRVGDRCKLTVQYKSSLPVEIDWYHRGQPIHSEPGRRRITTEGQDLANLNLPQITPDDQGEYKCVIRNVIGEATTLCYLTVNPREDMQPAPTPLNELMQTREHGLTEHPTALRRRYDVGPGSDEVFEPSKAPRLSEPFTARDGLIIQEATKRERIWTYTEQPRTLESRRATSVPPREFTMFIRKRPLVASPCQSTGMIQTPQFVRPLHNAEATEGQKIKLECTVIGFPPPQIKWLKNGLPLMRSNAYVTKEEGSKHSLVFYDIFLEDKGEYTCVAQNPYGEASTSCRMDVEPVSSGEEAERPPEVIRPLPRQLSVQEGGEVRLECVFSGRPVPTVVWLKDGKQPVTSEEFQPTQEGGVARLYMPHVRPERTGVYQAVATNTVGTCRSTLYLQIVPQPVPVMPSLSRPSTKPIPRGEGPDFTRIFKDIYIESERLEEIVLECTVTGFPPPSVYWTHNGRLITGEDNRYVPVQGPGPNDHCLIIRHPDATAAGRYQAVAENIHGRVTCSASVNPSAYSPGLSSRPPSLWSLNRVTTRHHIQTREYSMPPSPATTVSLISPISVARAQPPLSPIRLQRETSAPPPQQYMTRHHLQLTPRQATPPVQVTFPLPRKERSLSRSEITRTLESQLPSKGVVRHYSSTQFLNRMHVTPMVPQVSSTLTRRVASQPRLSPGYSSEEEHEHQMPVVPMVKHYRTRMERTLVARPRLRPGYRTEAEIRQQMSVTPMTPEYRTRIDHKVTSVPKLEPGYATETQRNIQMDVVPLVPEYMTQMHTELPSRPMLRRGFASEHEYLNRMEVTPVVPEYATQVRREVAGHPVLREGYSVENIHEHPMNVQPLVPEYRTEMATEITSRPDLQPGYFTEKVVPRPIEVTPLTVEYKTVVERPIATQPILEAGYSSEEEYSKQMQVIPLVPETKYHTEVATEIKARPKTAPAYSVEAEHARPMEVTPMVPEYKTELESKVASHPPLVAGHVSEQEHELQMDVVPVVPEYKTELSTDVISRPELTSGHETRLDYERALEVEAHRAEYITELATEVTAKPELQPGHVSATEHVRQMEVTPVVPEYRTELESKVVSHPSLEAGHVSEREHELPMDVVPVVPEYGTELSTDVISRPELMLGHETTTEFRRTFEWETQLKQYQSSLRAHVPSRPSLTSIFSSTVQHETSMNIVPVVPHEERFLSLLNQEILLEYQPIDLTIEVPIPPQFVKPLSSIMAAEGTRVVLDGIVTGKPEPTISWFKAGRQISQGPDFQLHYEDGCVTLTLPEAFTDDSGEYTCAAENVAGTAESTATIIIQACLLAPRFTKGLENQMIKEGQSVKLVVKVEGHPPPTVVWTCNGREITSSGHYILEVTGDGTHVLNIPDARFADTGRYTVIAKNPAGESVSTGLLTMQEIQHVKPVGEQHYRELTVQVEGLKQTPIESPAPPPPQPERPYFTQVYPPELELLEGERLVLTVEAWGNPLPFIHWLHNGKPLEDKPECHLSQMGPPLQQPDELQDQAVLMTGQLIINEVFPDDSGLYTCVAVNKYGQAEVLGNINISPKPSPPEPKQPPVQLPTMEEPKFISVPPPQILAKMNELVTLEAEAKGNPMPEISLYHNGQLLGTDKNHLVEIMPGTGKIHLQIDHFQPSDEGEWTVVATNVLGSVSSTTFILPIPEEPEKPKRTELEFQISHPTETLPVVSRETVIVTKPILMRPMFVERLPQKVETQETVPLTLSAKFKGQPTPSVKWLWNNKLLEENERIQYSFNGLDTVTLSLPHPAREDTGVYTCLIENEAGQDSCSVSINVAPATQPVPAATMSPPRFLRGPLPWPPTEMGDLIACPGQLLLQEGKPASLEVDVIGQPMPAVAWFNGSQPISPDNLHKTFVRQKGTYVLLINCPSTERDSGQYSCVATNNVGQAILQFSVQVQPKALPAQPPRFIEKPPTQITAIPDKPLVLRARVEGIPKPVLSWHKDGRVVPTVQDGRVSVQFNDYETTVTIAAASHEDLGQWQCLAANTAGTASARTTLKMPPETISDVLSREVQPEAKEKPMRAPRFVQFLQPVTAVEASEVSLFVQFDGEPAPQVTWMREDVNLETVADYKITSSETTSQLIIPKVFPEDGGVYSVILHNPVGQACSKSRLLVEVSVPEQLGRPPKFQQPFVQPVTVKVGEPVTFESKVLGEPLPQVHWEHNGIRLSTTELQHVRMFDAPPFHTLVILETQPEDAGEYRCVAVNPLGQDVNTAKVVIEEVPKPMEAVAPTILTGPKDLTVKESQPATFIARLKGIPLPEVTWLANGEVIKPSSYFQPQLLPNGEARLTITSAYQEDAGQYSIRAVNEAGEATATAHLAVEGPVPQNTAPRFVVPLPQGPVEVEEGKPLQLEVEVEGVPKPEITWLRNGQPFTTTPDWKLITEEYHSRLECREVFQSDSAEWTVQAKNSAGHVRTQTQVTVVPVVPAPEIQESSPPVFLKRVQSHLKVPFHHTAMLECAVSGTPEPALRWFHNGVEFQPHLITAPQEEPSAKQELLVDRAKHSYTLYIRDLNAFDVGEIMVRAENELGVTMCTSVLELDIVEGQLVGPRFVRQLPERLEVRPGDTARLECEVESQPPVSFRWYMNGLQLDQTVKNCRILEDVNRTTLVIPKIEVNNLPTLVKIEAAAQTGTKIVSTSVIEMIASADQTDTFYEKPVEVVTRETPIRFTKQLPQVFVIDRERHKVTLEVEIEKPADMVAETSPKPVFSWYMNGIDLFLNPSRDQSERYHITQDSAWQSRLVINEPSEVDVGDVTCAVSRVSSTGEERVLSTCHIELPDKSPKSPQPQLAARTELLFVPQFSPGLPATIKPELGSSVVFDLTVRANPKSEVNWSVSSPVTAERCEIMPPTEVDEVTTKYRMILHEFRSEDRNTVIEAVAISELGQATTICQLEAPAEAPASKGSETINVEFAKALSPEIEVPLTESVALECAVQPTSVPVEFHWYVNGTEVNSDMPLFDIKSTEFTSTLEIEEMKEEFVGPVSVSVISSQGQLLSEGKLQIAREAETLHIESESVQPIPERPDMIPADEFRFKKPVTAEIRATEQSLILECQIESAQQPVQVHWELEGRDLSPSDKMEMVYLEDTGLSRLVVHQPIPSDSGKYSCVATQPKIEEQGVAPRSIISSASVTVEEHLAEEVVQPFEVVAREEVPSEVVEKAELLFIKPVIPELKTTAPQELQLE</sequence>
<keyword evidence="4" id="KW-0677">Repeat</keyword>
<feature type="domain" description="Ig-like" evidence="8">
    <location>
        <begin position="1181"/>
        <end position="1281"/>
    </location>
</feature>
<keyword evidence="7" id="KW-0175">Coiled coil</keyword>
<evidence type="ECO:0000259" key="8">
    <source>
        <dbReference type="PROSITE" id="PS50835"/>
    </source>
</evidence>
<feature type="domain" description="Ig-like" evidence="8">
    <location>
        <begin position="3339"/>
        <end position="3430"/>
    </location>
</feature>